<dbReference type="Proteomes" id="UP000326936">
    <property type="component" value="Plasmid pTHAF100_a"/>
</dbReference>
<sequence length="55" mass="6353">MPTSYLVLLIQFVIKIRALANHDIGQTENVLVFKKKDEKIMKKTVILLDLTIKNI</sequence>
<accession>A0A5P9CPS6</accession>
<protein>
    <submittedName>
        <fullName evidence="1">Uncharacterized protein</fullName>
    </submittedName>
</protein>
<proteinExistence type="predicted"/>
<dbReference type="EMBL" id="CP045351">
    <property type="protein sequence ID" value="QFT28190.1"/>
    <property type="molecule type" value="Genomic_DNA"/>
</dbReference>
<geneLocation type="plasmid" evidence="2">
    <name>pthaf100_a</name>
</geneLocation>
<reference evidence="1 2" key="1">
    <citation type="submission" date="2019-10" db="EMBL/GenBank/DDBJ databases">
        <title>Complete genome sequence of Vibrio sp. strain THAF100, isolated from non-filtered water from the water column of tank 6 of a marine aquarium containing stony-coral fragments. Water maintained at 26 degree C.</title>
        <authorList>
            <person name="Ruckert C."/>
            <person name="Franco A."/>
            <person name="Kalinowski J."/>
            <person name="Glaeser S."/>
        </authorList>
    </citation>
    <scope>NUCLEOTIDE SEQUENCE [LARGE SCALE GENOMIC DNA]</scope>
    <source>
        <strain evidence="1 2">THAF100</strain>
        <plasmid evidence="2">pthaf100_a</plasmid>
    </source>
</reference>
<dbReference type="KEGG" id="vaq:FIV01_17505"/>
<organism evidence="1 2">
    <name type="scientific">Vibrio aquimaris</name>
    <dbReference type="NCBI Taxonomy" id="2587862"/>
    <lineage>
        <taxon>Bacteria</taxon>
        <taxon>Pseudomonadati</taxon>
        <taxon>Pseudomonadota</taxon>
        <taxon>Gammaproteobacteria</taxon>
        <taxon>Vibrionales</taxon>
        <taxon>Vibrionaceae</taxon>
        <taxon>Vibrio</taxon>
    </lineage>
</organism>
<evidence type="ECO:0000313" key="1">
    <source>
        <dbReference type="EMBL" id="QFT28190.1"/>
    </source>
</evidence>
<keyword evidence="1" id="KW-0614">Plasmid</keyword>
<name>A0A5P9CPS6_9VIBR</name>
<keyword evidence="2" id="KW-1185">Reference proteome</keyword>
<dbReference type="AlphaFoldDB" id="A0A5P9CPS6"/>
<gene>
    <name evidence="1" type="ORF">FIV01_17505</name>
</gene>
<evidence type="ECO:0000313" key="2">
    <source>
        <dbReference type="Proteomes" id="UP000326936"/>
    </source>
</evidence>